<evidence type="ECO:0000259" key="11">
    <source>
        <dbReference type="PROSITE" id="PS50089"/>
    </source>
</evidence>
<dbReference type="PANTHER" id="PTHR11685">
    <property type="entry name" value="RBR FAMILY RING FINGER AND IBR DOMAIN-CONTAINING"/>
    <property type="match status" value="1"/>
</dbReference>
<sequence length="585" mass="67717">MNYSIHEDPEEYIYSSAEEDDEMSDEHDISNYYGNCNNSDFGENLSDEDDLDEALYSCHYFQNQENECPEEEDSDDDFYTYSSSEPKDNLMSIPQKRVRMVIWSDLQPTMKQQLFEVVEVLGIPSSAASVLMREFRWSKEQLLEEFTNNPDRVKTLCGVYNRCNTKKTSEQPSARRSYSKYSIYSRPSTPEKMRFCEICFEDGGFAPEDMISMPCGHEFCRDCWRGFANNMVREGTSCLNYTCPQVGCNEKVTEVEIKKAAPQLLPAYKKHQLKAFVDTNMYSRWCPGIGCERVAVGNPLLSVSEKVSCSDCDTMFCFKCGEEPHSPMTCHDLIRWKDKCKDESETAKWITVYTKVCPKCKTRIEKNGGCNHMTCRKCNHEFCWICMKNWKGHSNCNAFVSADDDPLKMADTKRDLERYVHYYERYQAHGIAQKLSEEARKTFIDEKLGQDVETNQFLKNAHDQLVECRRILKYTYAFAYLNMNNTSSPSSSSNEVEKRTFEYHQGMLERFTENLSELCEAKLEEIDSQEVINLTRVLQDFAENVLTHVEESVGNYSPSDSTTSRLKQFKLSSVSLAKNLLQRDP</sequence>
<comment type="catalytic activity">
    <reaction evidence="1">
        <text>[E2 ubiquitin-conjugating enzyme]-S-ubiquitinyl-L-cysteine + [acceptor protein]-L-lysine = [E2 ubiquitin-conjugating enzyme]-L-cysteine + [acceptor protein]-N(6)-ubiquitinyl-L-lysine.</text>
        <dbReference type="EC" id="2.3.2.31"/>
    </reaction>
</comment>
<feature type="compositionally biased region" description="Acidic residues" evidence="10">
    <location>
        <begin position="67"/>
        <end position="78"/>
    </location>
</feature>
<evidence type="ECO:0000259" key="12">
    <source>
        <dbReference type="PROSITE" id="PS51873"/>
    </source>
</evidence>
<dbReference type="GO" id="GO:0008270">
    <property type="term" value="F:zinc ion binding"/>
    <property type="evidence" value="ECO:0007669"/>
    <property type="project" value="UniProtKB-KW"/>
</dbReference>
<dbReference type="Pfam" id="PF01485">
    <property type="entry name" value="IBR"/>
    <property type="match status" value="1"/>
</dbReference>
<evidence type="ECO:0000256" key="10">
    <source>
        <dbReference type="SAM" id="MobiDB-lite"/>
    </source>
</evidence>
<keyword evidence="4" id="KW-0479">Metal-binding</keyword>
<dbReference type="InterPro" id="IPR044066">
    <property type="entry name" value="TRIAD_supradom"/>
</dbReference>
<feature type="domain" description="RING-type" evidence="11">
    <location>
        <begin position="196"/>
        <end position="244"/>
    </location>
</feature>
<feature type="region of interest" description="Disordered" evidence="10">
    <location>
        <begin position="1"/>
        <end position="31"/>
    </location>
</feature>
<dbReference type="InterPro" id="IPR017907">
    <property type="entry name" value="Znf_RING_CS"/>
</dbReference>
<dbReference type="AlphaFoldDB" id="A0A7S2IJU9"/>
<dbReference type="GO" id="GO:0016567">
    <property type="term" value="P:protein ubiquitination"/>
    <property type="evidence" value="ECO:0007669"/>
    <property type="project" value="InterPro"/>
</dbReference>
<dbReference type="Gene3D" id="3.30.40.10">
    <property type="entry name" value="Zinc/RING finger domain, C3HC4 (zinc finger)"/>
    <property type="match status" value="1"/>
</dbReference>
<dbReference type="PROSITE" id="PS00518">
    <property type="entry name" value="ZF_RING_1"/>
    <property type="match status" value="1"/>
</dbReference>
<dbReference type="EMBL" id="HBGV01020387">
    <property type="protein sequence ID" value="CAD9520978.1"/>
    <property type="molecule type" value="Transcribed_RNA"/>
</dbReference>
<dbReference type="Pfam" id="PF21235">
    <property type="entry name" value="UBA_ARI1"/>
    <property type="match status" value="1"/>
</dbReference>
<proteinExistence type="predicted"/>
<dbReference type="EC" id="2.3.2.31" evidence="2"/>
<reference evidence="13" key="1">
    <citation type="submission" date="2021-01" db="EMBL/GenBank/DDBJ databases">
        <authorList>
            <person name="Corre E."/>
            <person name="Pelletier E."/>
            <person name="Niang G."/>
            <person name="Scheremetjew M."/>
            <person name="Finn R."/>
            <person name="Kale V."/>
            <person name="Holt S."/>
            <person name="Cochrane G."/>
            <person name="Meng A."/>
            <person name="Brown T."/>
            <person name="Cohen L."/>
        </authorList>
    </citation>
    <scope>NUCLEOTIDE SEQUENCE</scope>
    <source>
        <strain evidence="13">CCMP826</strain>
    </source>
</reference>
<dbReference type="Pfam" id="PF22191">
    <property type="entry name" value="IBR_1"/>
    <property type="match status" value="1"/>
</dbReference>
<name>A0A7S2IJU9_9STRA</name>
<dbReference type="InterPro" id="IPR048962">
    <property type="entry name" value="ARIH1-like_UBL"/>
</dbReference>
<evidence type="ECO:0000256" key="8">
    <source>
        <dbReference type="ARBA" id="ARBA00022833"/>
    </source>
</evidence>
<accession>A0A7S2IJU9</accession>
<keyword evidence="8" id="KW-0862">Zinc</keyword>
<dbReference type="Gene3D" id="1.20.120.1750">
    <property type="match status" value="1"/>
</dbReference>
<evidence type="ECO:0000256" key="9">
    <source>
        <dbReference type="PROSITE-ProRule" id="PRU00175"/>
    </source>
</evidence>
<dbReference type="InterPro" id="IPR002867">
    <property type="entry name" value="IBR_dom"/>
</dbReference>
<dbReference type="SUPFAM" id="SSF57850">
    <property type="entry name" value="RING/U-box"/>
    <property type="match status" value="3"/>
</dbReference>
<evidence type="ECO:0000313" key="13">
    <source>
        <dbReference type="EMBL" id="CAD9520978.1"/>
    </source>
</evidence>
<dbReference type="PROSITE" id="PS51873">
    <property type="entry name" value="TRIAD"/>
    <property type="match status" value="1"/>
</dbReference>
<dbReference type="InterPro" id="IPR031127">
    <property type="entry name" value="E3_UB_ligase_RBR"/>
</dbReference>
<dbReference type="InterPro" id="IPR013083">
    <property type="entry name" value="Znf_RING/FYVE/PHD"/>
</dbReference>
<dbReference type="InterPro" id="IPR001841">
    <property type="entry name" value="Znf_RING"/>
</dbReference>
<organism evidence="13">
    <name type="scientific">Helicotheca tamesis</name>
    <dbReference type="NCBI Taxonomy" id="374047"/>
    <lineage>
        <taxon>Eukaryota</taxon>
        <taxon>Sar</taxon>
        <taxon>Stramenopiles</taxon>
        <taxon>Ochrophyta</taxon>
        <taxon>Bacillariophyta</taxon>
        <taxon>Mediophyceae</taxon>
        <taxon>Lithodesmiophycidae</taxon>
        <taxon>Lithodesmiales</taxon>
        <taxon>Lithodesmiaceae</taxon>
        <taxon>Helicotheca</taxon>
    </lineage>
</organism>
<feature type="domain" description="RING-type" evidence="12">
    <location>
        <begin position="192"/>
        <end position="400"/>
    </location>
</feature>
<dbReference type="SMART" id="SM00647">
    <property type="entry name" value="IBR"/>
    <property type="match status" value="2"/>
</dbReference>
<dbReference type="SMART" id="SM00184">
    <property type="entry name" value="RING"/>
    <property type="match status" value="2"/>
</dbReference>
<dbReference type="Pfam" id="PF19422">
    <property type="entry name" value="Ariadne"/>
    <property type="match status" value="1"/>
</dbReference>
<evidence type="ECO:0000256" key="2">
    <source>
        <dbReference type="ARBA" id="ARBA00012251"/>
    </source>
</evidence>
<gene>
    <name evidence="13" type="ORF">HTAM1171_LOCUS12727</name>
</gene>
<evidence type="ECO:0000256" key="7">
    <source>
        <dbReference type="ARBA" id="ARBA00022786"/>
    </source>
</evidence>
<dbReference type="InterPro" id="IPR045840">
    <property type="entry name" value="Ariadne"/>
</dbReference>
<dbReference type="PROSITE" id="PS50089">
    <property type="entry name" value="ZF_RING_2"/>
    <property type="match status" value="1"/>
</dbReference>
<protein>
    <recommendedName>
        <fullName evidence="2">RBR-type E3 ubiquitin transferase</fullName>
        <ecNumber evidence="2">2.3.2.31</ecNumber>
    </recommendedName>
</protein>
<evidence type="ECO:0000256" key="5">
    <source>
        <dbReference type="ARBA" id="ARBA00022737"/>
    </source>
</evidence>
<dbReference type="GO" id="GO:0061630">
    <property type="term" value="F:ubiquitin protein ligase activity"/>
    <property type="evidence" value="ECO:0007669"/>
    <property type="project" value="UniProtKB-EC"/>
</dbReference>
<keyword evidence="5" id="KW-0677">Repeat</keyword>
<keyword evidence="3" id="KW-0808">Transferase</keyword>
<keyword evidence="7" id="KW-0833">Ubl conjugation pathway</keyword>
<keyword evidence="6 9" id="KW-0863">Zinc-finger</keyword>
<evidence type="ECO:0000256" key="1">
    <source>
        <dbReference type="ARBA" id="ARBA00001798"/>
    </source>
</evidence>
<evidence type="ECO:0000256" key="6">
    <source>
        <dbReference type="ARBA" id="ARBA00022771"/>
    </source>
</evidence>
<feature type="region of interest" description="Disordered" evidence="10">
    <location>
        <begin position="66"/>
        <end position="86"/>
    </location>
</feature>
<evidence type="ECO:0000256" key="4">
    <source>
        <dbReference type="ARBA" id="ARBA00022723"/>
    </source>
</evidence>
<evidence type="ECO:0000256" key="3">
    <source>
        <dbReference type="ARBA" id="ARBA00022679"/>
    </source>
</evidence>